<keyword evidence="3 5" id="KW-1133">Transmembrane helix</keyword>
<feature type="transmembrane region" description="Helical" evidence="5">
    <location>
        <begin position="476"/>
        <end position="493"/>
    </location>
</feature>
<feature type="transmembrane region" description="Helical" evidence="5">
    <location>
        <begin position="205"/>
        <end position="225"/>
    </location>
</feature>
<feature type="transmembrane region" description="Helical" evidence="5">
    <location>
        <begin position="237"/>
        <end position="256"/>
    </location>
</feature>
<dbReference type="Gene3D" id="1.20.1250.20">
    <property type="entry name" value="MFS general substrate transporter like domains"/>
    <property type="match status" value="1"/>
</dbReference>
<keyword evidence="2 5" id="KW-0812">Transmembrane</keyword>
<dbReference type="PANTHER" id="PTHR24064">
    <property type="entry name" value="SOLUTE CARRIER FAMILY 22 MEMBER"/>
    <property type="match status" value="1"/>
</dbReference>
<evidence type="ECO:0000259" key="6">
    <source>
        <dbReference type="PROSITE" id="PS50850"/>
    </source>
</evidence>
<name>A0A7I8VQP0_9ANNE</name>
<feature type="transmembrane region" description="Helical" evidence="5">
    <location>
        <begin position="262"/>
        <end position="280"/>
    </location>
</feature>
<feature type="transmembrane region" description="Helical" evidence="5">
    <location>
        <begin position="343"/>
        <end position="364"/>
    </location>
</feature>
<keyword evidence="4 5" id="KW-0472">Membrane</keyword>
<dbReference type="InterPro" id="IPR036259">
    <property type="entry name" value="MFS_trans_sf"/>
</dbReference>
<dbReference type="GO" id="GO:0022857">
    <property type="term" value="F:transmembrane transporter activity"/>
    <property type="evidence" value="ECO:0007669"/>
    <property type="project" value="InterPro"/>
</dbReference>
<dbReference type="SUPFAM" id="SSF103473">
    <property type="entry name" value="MFS general substrate transporter"/>
    <property type="match status" value="1"/>
</dbReference>
<dbReference type="AlphaFoldDB" id="A0A7I8VQP0"/>
<gene>
    <name evidence="7" type="ORF">DGYR_LOCUS6487</name>
</gene>
<reference evidence="7 8" key="1">
    <citation type="submission" date="2020-08" db="EMBL/GenBank/DDBJ databases">
        <authorList>
            <person name="Hejnol A."/>
        </authorList>
    </citation>
    <scope>NUCLEOTIDE SEQUENCE [LARGE SCALE GENOMIC DNA]</scope>
</reference>
<dbReference type="EMBL" id="CAJFCJ010000007">
    <property type="protein sequence ID" value="CAD5118048.1"/>
    <property type="molecule type" value="Genomic_DNA"/>
</dbReference>
<comment type="subcellular location">
    <subcellularLocation>
        <location evidence="1">Membrane</location>
        <topology evidence="1">Multi-pass membrane protein</topology>
    </subcellularLocation>
</comment>
<dbReference type="OrthoDB" id="5141738at2759"/>
<dbReference type="Pfam" id="PF00083">
    <property type="entry name" value="Sugar_tr"/>
    <property type="match status" value="1"/>
</dbReference>
<comment type="caution">
    <text evidence="7">The sequence shown here is derived from an EMBL/GenBank/DDBJ whole genome shotgun (WGS) entry which is preliminary data.</text>
</comment>
<sequence>MGLEEAMIYLGRCGPYQVITYLIIVVSMNLPTTWQLYGIVFEGPSVPLRFSCFPRPSDGFSPKTQPNSACEQYKLIKEINSSDVVEIIPNQFNQTVGNITYFYSKKEKIECSHFVYHPSLNGYTNGDKVTTIQQEWNLVCKNEMWVSWSQVVFTAGISVGAALCPPFGDYFGRKKLFFLCQFAMGICGLAMAFSPNLLSFCSFQFLTGGFSMANNLAGFVIACELFPKDTRSILSPLIYVFFAIGTSLLSLWAFIFPNWRHLQFAFSIPPLITLLYYPFCPESWRWLISKGRYAEVEKLLDKAARFNKLDPVPRHILYDKSDSIPNMTERKQIMWNYFKQPKLLMYTAAMCFAYKANNLVYYGLNLMSGALAGDPYLNFFILTIVEVISVAMAVIAVSIYGRRYPIMTFFFTSSIFLFIAVIFNTVTQLETIIGTENKFLCVTAFTILGKLCITSACCVILVYVQEIFPTFMRSTGIGIVAGVGNIGAVLSPLSLLSSNLDITKYWIPTTIFGFVSLSAGFFVLLLPETMGRELPSTIEDILHMPYSLNEEEKRKSRQTAWSIFKCSFKDIEEEKHEMNERMKANTNKSDNL</sequence>
<protein>
    <submittedName>
        <fullName evidence="7">DgyrCDS6789</fullName>
    </submittedName>
</protein>
<evidence type="ECO:0000256" key="1">
    <source>
        <dbReference type="ARBA" id="ARBA00004141"/>
    </source>
</evidence>
<evidence type="ECO:0000256" key="5">
    <source>
        <dbReference type="SAM" id="Phobius"/>
    </source>
</evidence>
<dbReference type="InterPro" id="IPR005828">
    <property type="entry name" value="MFS_sugar_transport-like"/>
</dbReference>
<feature type="transmembrane region" description="Helical" evidence="5">
    <location>
        <begin position="404"/>
        <end position="423"/>
    </location>
</feature>
<dbReference type="Proteomes" id="UP000549394">
    <property type="component" value="Unassembled WGS sequence"/>
</dbReference>
<feature type="transmembrane region" description="Helical" evidence="5">
    <location>
        <begin position="176"/>
        <end position="193"/>
    </location>
</feature>
<organism evidence="7 8">
    <name type="scientific">Dimorphilus gyrociliatus</name>
    <dbReference type="NCBI Taxonomy" id="2664684"/>
    <lineage>
        <taxon>Eukaryota</taxon>
        <taxon>Metazoa</taxon>
        <taxon>Spiralia</taxon>
        <taxon>Lophotrochozoa</taxon>
        <taxon>Annelida</taxon>
        <taxon>Polychaeta</taxon>
        <taxon>Polychaeta incertae sedis</taxon>
        <taxon>Dinophilidae</taxon>
        <taxon>Dimorphilus</taxon>
    </lineage>
</organism>
<evidence type="ECO:0000256" key="3">
    <source>
        <dbReference type="ARBA" id="ARBA00022989"/>
    </source>
</evidence>
<dbReference type="GO" id="GO:0016020">
    <property type="term" value="C:membrane"/>
    <property type="evidence" value="ECO:0007669"/>
    <property type="project" value="UniProtKB-SubCell"/>
</dbReference>
<feature type="transmembrane region" description="Helical" evidence="5">
    <location>
        <begin position="145"/>
        <end position="164"/>
    </location>
</feature>
<keyword evidence="8" id="KW-1185">Reference proteome</keyword>
<feature type="transmembrane region" description="Helical" evidence="5">
    <location>
        <begin position="376"/>
        <end position="397"/>
    </location>
</feature>
<dbReference type="PROSITE" id="PS50850">
    <property type="entry name" value="MFS"/>
    <property type="match status" value="1"/>
</dbReference>
<feature type="domain" description="Major facilitator superfamily (MFS) profile" evidence="6">
    <location>
        <begin position="90"/>
        <end position="530"/>
    </location>
</feature>
<proteinExistence type="predicted"/>
<dbReference type="InterPro" id="IPR020846">
    <property type="entry name" value="MFS_dom"/>
</dbReference>
<accession>A0A7I8VQP0</accession>
<feature type="transmembrane region" description="Helical" evidence="5">
    <location>
        <begin position="443"/>
        <end position="464"/>
    </location>
</feature>
<evidence type="ECO:0000256" key="4">
    <source>
        <dbReference type="ARBA" id="ARBA00023136"/>
    </source>
</evidence>
<evidence type="ECO:0000256" key="2">
    <source>
        <dbReference type="ARBA" id="ARBA00022692"/>
    </source>
</evidence>
<evidence type="ECO:0000313" key="8">
    <source>
        <dbReference type="Proteomes" id="UP000549394"/>
    </source>
</evidence>
<evidence type="ECO:0000313" key="7">
    <source>
        <dbReference type="EMBL" id="CAD5118048.1"/>
    </source>
</evidence>
<feature type="transmembrane region" description="Helical" evidence="5">
    <location>
        <begin position="505"/>
        <end position="526"/>
    </location>
</feature>